<dbReference type="AlphaFoldDB" id="A0A9P6X9M0"/>
<dbReference type="GO" id="GO:0070761">
    <property type="term" value="C:pre-snoRNP complex"/>
    <property type="evidence" value="ECO:0007669"/>
    <property type="project" value="TreeGrafter"/>
</dbReference>
<keyword evidence="2 4" id="KW-0863">Zinc-finger</keyword>
<keyword evidence="8" id="KW-1185">Reference proteome</keyword>
<feature type="domain" description="HIT-type" evidence="6">
    <location>
        <begin position="4"/>
        <end position="37"/>
    </location>
</feature>
<dbReference type="EMBL" id="JAANQT010000768">
    <property type="protein sequence ID" value="KAG1308513.1"/>
    <property type="molecule type" value="Genomic_DNA"/>
</dbReference>
<gene>
    <name evidence="7" type="ORF">G6F64_005984</name>
</gene>
<name>A0A9P6X9M0_RHIOR</name>
<reference evidence="7" key="1">
    <citation type="journal article" date="2020" name="Microb. Genom.">
        <title>Genetic diversity of clinical and environmental Mucorales isolates obtained from an investigation of mucormycosis cases among solid organ transplant recipients.</title>
        <authorList>
            <person name="Nguyen M.H."/>
            <person name="Kaul D."/>
            <person name="Muto C."/>
            <person name="Cheng S.J."/>
            <person name="Richter R.A."/>
            <person name="Bruno V.M."/>
            <person name="Liu G."/>
            <person name="Beyhan S."/>
            <person name="Sundermann A.J."/>
            <person name="Mounaud S."/>
            <person name="Pasculle A.W."/>
            <person name="Nierman W.C."/>
            <person name="Driscoll E."/>
            <person name="Cumbie R."/>
            <person name="Clancy C.J."/>
            <person name="Dupont C.L."/>
        </authorList>
    </citation>
    <scope>NUCLEOTIDE SEQUENCE</scope>
    <source>
        <strain evidence="7">GL11</strain>
    </source>
</reference>
<dbReference type="CDD" id="cd23024">
    <property type="entry name" value="zf-HIT_ZNHIT2-3"/>
    <property type="match status" value="1"/>
</dbReference>
<evidence type="ECO:0000256" key="4">
    <source>
        <dbReference type="PROSITE-ProRule" id="PRU00453"/>
    </source>
</evidence>
<evidence type="ECO:0000313" key="8">
    <source>
        <dbReference type="Proteomes" id="UP000716291"/>
    </source>
</evidence>
<sequence length="142" mass="16401">MVSCQVCNDAESKYKCPKCRLQYCSLVCFKKHKESSCGTSQQEDQNASQFRKDIKTVGDPDDEEPSRLAPEDLRKLLQSDAIHEFLEYSQIREFVKKVDSSPAPEKLLDALRSEDSVFDDFTQKLVEITFKEKLERLQKEGK</sequence>
<dbReference type="InterPro" id="IPR007529">
    <property type="entry name" value="Znf_HIT"/>
</dbReference>
<dbReference type="PANTHER" id="PTHR13483">
    <property type="entry name" value="BOX C_D SNORNA PROTEIN 1-RELATED"/>
    <property type="match status" value="1"/>
</dbReference>
<proteinExistence type="predicted"/>
<evidence type="ECO:0000259" key="6">
    <source>
        <dbReference type="PROSITE" id="PS51083"/>
    </source>
</evidence>
<feature type="compositionally biased region" description="Polar residues" evidence="5">
    <location>
        <begin position="36"/>
        <end position="49"/>
    </location>
</feature>
<accession>A0A9P6X9M0</accession>
<dbReference type="PROSITE" id="PS51083">
    <property type="entry name" value="ZF_HIT"/>
    <property type="match status" value="1"/>
</dbReference>
<comment type="caution">
    <text evidence="7">The sequence shown here is derived from an EMBL/GenBank/DDBJ whole genome shotgun (WGS) entry which is preliminary data.</text>
</comment>
<evidence type="ECO:0000256" key="2">
    <source>
        <dbReference type="ARBA" id="ARBA00022771"/>
    </source>
</evidence>
<dbReference type="OrthoDB" id="18412at2759"/>
<protein>
    <recommendedName>
        <fullName evidence="6">HIT-type domain-containing protein</fullName>
    </recommendedName>
</protein>
<dbReference type="InterPro" id="IPR051639">
    <property type="entry name" value="BCD1"/>
</dbReference>
<evidence type="ECO:0000313" key="7">
    <source>
        <dbReference type="EMBL" id="KAG1308513.1"/>
    </source>
</evidence>
<dbReference type="Pfam" id="PF04438">
    <property type="entry name" value="zf-HIT"/>
    <property type="match status" value="1"/>
</dbReference>
<dbReference type="GO" id="GO:0048254">
    <property type="term" value="P:snoRNA localization"/>
    <property type="evidence" value="ECO:0007669"/>
    <property type="project" value="TreeGrafter"/>
</dbReference>
<feature type="region of interest" description="Disordered" evidence="5">
    <location>
        <begin position="35"/>
        <end position="69"/>
    </location>
</feature>
<evidence type="ECO:0000256" key="3">
    <source>
        <dbReference type="ARBA" id="ARBA00022833"/>
    </source>
</evidence>
<keyword evidence="3" id="KW-0862">Zinc</keyword>
<dbReference type="SUPFAM" id="SSF144232">
    <property type="entry name" value="HIT/MYND zinc finger-like"/>
    <property type="match status" value="1"/>
</dbReference>
<dbReference type="Proteomes" id="UP000716291">
    <property type="component" value="Unassembled WGS sequence"/>
</dbReference>
<dbReference type="Gene3D" id="3.30.60.190">
    <property type="match status" value="1"/>
</dbReference>
<dbReference type="GO" id="GO:0008270">
    <property type="term" value="F:zinc ion binding"/>
    <property type="evidence" value="ECO:0007669"/>
    <property type="project" value="UniProtKB-UniRule"/>
</dbReference>
<dbReference type="PANTHER" id="PTHR13483:SF11">
    <property type="entry name" value="ZINC FINGER HIT DOMAIN-CONTAINING PROTEIN 3"/>
    <property type="match status" value="1"/>
</dbReference>
<keyword evidence="1" id="KW-0479">Metal-binding</keyword>
<dbReference type="GO" id="GO:0000492">
    <property type="term" value="P:box C/D snoRNP assembly"/>
    <property type="evidence" value="ECO:0007669"/>
    <property type="project" value="TreeGrafter"/>
</dbReference>
<dbReference type="GO" id="GO:0000463">
    <property type="term" value="P:maturation of LSU-rRNA from tricistronic rRNA transcript (SSU-rRNA, 5.8S rRNA, LSU-rRNA)"/>
    <property type="evidence" value="ECO:0007669"/>
    <property type="project" value="TreeGrafter"/>
</dbReference>
<dbReference type="GO" id="GO:0005634">
    <property type="term" value="C:nucleus"/>
    <property type="evidence" value="ECO:0007669"/>
    <property type="project" value="TreeGrafter"/>
</dbReference>
<organism evidence="7 8">
    <name type="scientific">Rhizopus oryzae</name>
    <name type="common">Mucormycosis agent</name>
    <name type="synonym">Rhizopus arrhizus var. delemar</name>
    <dbReference type="NCBI Taxonomy" id="64495"/>
    <lineage>
        <taxon>Eukaryota</taxon>
        <taxon>Fungi</taxon>
        <taxon>Fungi incertae sedis</taxon>
        <taxon>Mucoromycota</taxon>
        <taxon>Mucoromycotina</taxon>
        <taxon>Mucoromycetes</taxon>
        <taxon>Mucorales</taxon>
        <taxon>Mucorineae</taxon>
        <taxon>Rhizopodaceae</taxon>
        <taxon>Rhizopus</taxon>
    </lineage>
</organism>
<evidence type="ECO:0000256" key="5">
    <source>
        <dbReference type="SAM" id="MobiDB-lite"/>
    </source>
</evidence>
<evidence type="ECO:0000256" key="1">
    <source>
        <dbReference type="ARBA" id="ARBA00022723"/>
    </source>
</evidence>